<dbReference type="AlphaFoldDB" id="A0A150GEZ7"/>
<protein>
    <submittedName>
        <fullName evidence="1">Uncharacterized protein</fullName>
    </submittedName>
</protein>
<gene>
    <name evidence="1" type="ORF">GPECTOR_32g523</name>
</gene>
<evidence type="ECO:0000313" key="2">
    <source>
        <dbReference type="Proteomes" id="UP000075714"/>
    </source>
</evidence>
<name>A0A150GEZ7_GONPE</name>
<evidence type="ECO:0000313" key="1">
    <source>
        <dbReference type="EMBL" id="KXZ47910.1"/>
    </source>
</evidence>
<sequence length="279" mass="28387">MPYVLSFFSQLPVPEPSGATAEGGGASGVLVTAAKRASALARQLEELAEAGDGGGGGSMAEIFKPPSAVLDIAISGAAIIRDELRRRQQAVSPGDGGLAPKAGRAASACRAHDARPSELLAMSMRSACHLAAQLAAAAIRSTAAAARSSKRVSVSREDFGDVVMKTGQTLHQLTVTLSCPAGGWGLTAEQLIACQPHRLLTAGAALLRAIRPDARNVQRALLVIALSQALVALATSQGLGHRFQAWLAPPGAMLPNAAAAAAVDPAERGCHAWSGPCAK</sequence>
<proteinExistence type="predicted"/>
<comment type="caution">
    <text evidence="1">The sequence shown here is derived from an EMBL/GenBank/DDBJ whole genome shotgun (WGS) entry which is preliminary data.</text>
</comment>
<keyword evidence="2" id="KW-1185">Reference proteome</keyword>
<organism evidence="1 2">
    <name type="scientific">Gonium pectorale</name>
    <name type="common">Green alga</name>
    <dbReference type="NCBI Taxonomy" id="33097"/>
    <lineage>
        <taxon>Eukaryota</taxon>
        <taxon>Viridiplantae</taxon>
        <taxon>Chlorophyta</taxon>
        <taxon>core chlorophytes</taxon>
        <taxon>Chlorophyceae</taxon>
        <taxon>CS clade</taxon>
        <taxon>Chlamydomonadales</taxon>
        <taxon>Volvocaceae</taxon>
        <taxon>Gonium</taxon>
    </lineage>
</organism>
<dbReference type="EMBL" id="LSYV01000033">
    <property type="protein sequence ID" value="KXZ47910.1"/>
    <property type="molecule type" value="Genomic_DNA"/>
</dbReference>
<reference evidence="2" key="1">
    <citation type="journal article" date="2016" name="Nat. Commun.">
        <title>The Gonium pectorale genome demonstrates co-option of cell cycle regulation during the evolution of multicellularity.</title>
        <authorList>
            <person name="Hanschen E.R."/>
            <person name="Marriage T.N."/>
            <person name="Ferris P.J."/>
            <person name="Hamaji T."/>
            <person name="Toyoda A."/>
            <person name="Fujiyama A."/>
            <person name="Neme R."/>
            <person name="Noguchi H."/>
            <person name="Minakuchi Y."/>
            <person name="Suzuki M."/>
            <person name="Kawai-Toyooka H."/>
            <person name="Smith D.R."/>
            <person name="Sparks H."/>
            <person name="Anderson J."/>
            <person name="Bakaric R."/>
            <person name="Luria V."/>
            <person name="Karger A."/>
            <person name="Kirschner M.W."/>
            <person name="Durand P.M."/>
            <person name="Michod R.E."/>
            <person name="Nozaki H."/>
            <person name="Olson B.J."/>
        </authorList>
    </citation>
    <scope>NUCLEOTIDE SEQUENCE [LARGE SCALE GENOMIC DNA]</scope>
    <source>
        <strain evidence="2">NIES-2863</strain>
    </source>
</reference>
<dbReference type="Proteomes" id="UP000075714">
    <property type="component" value="Unassembled WGS sequence"/>
</dbReference>
<accession>A0A150GEZ7</accession>